<dbReference type="Proteomes" id="UP000268623">
    <property type="component" value="Unassembled WGS sequence"/>
</dbReference>
<feature type="compositionally biased region" description="Basic and acidic residues" evidence="8">
    <location>
        <begin position="1"/>
        <end position="18"/>
    </location>
</feature>
<dbReference type="InterPro" id="IPR029016">
    <property type="entry name" value="GAF-like_dom_sf"/>
</dbReference>
<organism evidence="10 11">
    <name type="scientific">Methylocystis hirsuta</name>
    <dbReference type="NCBI Taxonomy" id="369798"/>
    <lineage>
        <taxon>Bacteria</taxon>
        <taxon>Pseudomonadati</taxon>
        <taxon>Pseudomonadota</taxon>
        <taxon>Alphaproteobacteria</taxon>
        <taxon>Hyphomicrobiales</taxon>
        <taxon>Methylocystaceae</taxon>
        <taxon>Methylocystis</taxon>
    </lineage>
</organism>
<dbReference type="GO" id="GO:0004673">
    <property type="term" value="F:protein histidine kinase activity"/>
    <property type="evidence" value="ECO:0007669"/>
    <property type="project" value="UniProtKB-EC"/>
</dbReference>
<dbReference type="InterPro" id="IPR005467">
    <property type="entry name" value="His_kinase_dom"/>
</dbReference>
<dbReference type="EMBL" id="QWDD01000001">
    <property type="protein sequence ID" value="RNJ49987.1"/>
    <property type="molecule type" value="Genomic_DNA"/>
</dbReference>
<evidence type="ECO:0000256" key="1">
    <source>
        <dbReference type="ARBA" id="ARBA00000085"/>
    </source>
</evidence>
<dbReference type="InterPro" id="IPR011495">
    <property type="entry name" value="Sig_transdc_His_kin_sub2_dim/P"/>
</dbReference>
<dbReference type="InterPro" id="IPR004358">
    <property type="entry name" value="Sig_transdc_His_kin-like_C"/>
</dbReference>
<evidence type="ECO:0000256" key="8">
    <source>
        <dbReference type="SAM" id="MobiDB-lite"/>
    </source>
</evidence>
<reference evidence="10 11" key="1">
    <citation type="submission" date="2018-08" db="EMBL/GenBank/DDBJ databases">
        <title>Genome sequence of Methylocystis hirsuta CSC1, a methanotroph able to accumulate PHAs.</title>
        <authorList>
            <person name="Bordel S."/>
            <person name="Rodriguez E."/>
            <person name="Gancedo J."/>
            <person name="Munoz R."/>
        </authorList>
    </citation>
    <scope>NUCLEOTIDE SEQUENCE [LARGE SCALE GENOMIC DNA]</scope>
    <source>
        <strain evidence="10 11">CSC1</strain>
    </source>
</reference>
<dbReference type="EC" id="2.7.13.3" evidence="2"/>
<comment type="catalytic activity">
    <reaction evidence="1">
        <text>ATP + protein L-histidine = ADP + protein N-phospho-L-histidine.</text>
        <dbReference type="EC" id="2.7.13.3"/>
    </reaction>
</comment>
<evidence type="ECO:0000313" key="11">
    <source>
        <dbReference type="Proteomes" id="UP000268623"/>
    </source>
</evidence>
<dbReference type="Pfam" id="PF07568">
    <property type="entry name" value="HisKA_2"/>
    <property type="match status" value="1"/>
</dbReference>
<keyword evidence="11" id="KW-1185">Reference proteome</keyword>
<dbReference type="InterPro" id="IPR003018">
    <property type="entry name" value="GAF"/>
</dbReference>
<dbReference type="InterPro" id="IPR011102">
    <property type="entry name" value="Sig_transdc_His_kinase_HWE"/>
</dbReference>
<dbReference type="PROSITE" id="PS50109">
    <property type="entry name" value="HIS_KIN"/>
    <property type="match status" value="1"/>
</dbReference>
<dbReference type="SMART" id="SM00911">
    <property type="entry name" value="HWE_HK"/>
    <property type="match status" value="1"/>
</dbReference>
<keyword evidence="5" id="KW-0547">Nucleotide-binding</keyword>
<dbReference type="SMART" id="SM00065">
    <property type="entry name" value="GAF"/>
    <property type="match status" value="1"/>
</dbReference>
<evidence type="ECO:0000256" key="5">
    <source>
        <dbReference type="ARBA" id="ARBA00022741"/>
    </source>
</evidence>
<dbReference type="AlphaFoldDB" id="A0A3M9XNU3"/>
<dbReference type="PANTHER" id="PTHR41523">
    <property type="entry name" value="TWO-COMPONENT SYSTEM SENSOR PROTEIN"/>
    <property type="match status" value="1"/>
</dbReference>
<protein>
    <recommendedName>
        <fullName evidence="2">histidine kinase</fullName>
        <ecNumber evidence="2">2.7.13.3</ecNumber>
    </recommendedName>
</protein>
<proteinExistence type="predicted"/>
<gene>
    <name evidence="10" type="ORF">D1O30_10620</name>
</gene>
<evidence type="ECO:0000256" key="4">
    <source>
        <dbReference type="ARBA" id="ARBA00022679"/>
    </source>
</evidence>
<sequence length="401" mass="43823">MSAPNERESEKVESKPAKAGDPSRGLQQRIRQQEILAELGVSALQGASLDQLLTDTVRLTAQGLDAEFCKVLELLPSENQFLVRAGVGWSRGVVGVAKVGADLDSPAGYALRSGQPVISNHLEKETRFRTPELLRQHGVRRAMNVILQGDGKPYGILEVDSRSPTEFVEQDIAFLQGAANLLGMAIEREREERKLRAALARNEALLKEMNHRVKNSLSIVGSMLRLQANDAGDEQVSELLNEASHRVDAIAKAHDQLSRGSDVECMDVGKYIEALCHDLDESVAQCDMRTEIDEGIVIATDRAVSTALIVNEFIANAAKYAYESQSGIISVKVARQGSENFIVSVRDEGAGMPDDVDPRNRKGLGMRIVASFTRQLSATIEMKKHDPGTEFIVSIPLRAPC</sequence>
<evidence type="ECO:0000259" key="9">
    <source>
        <dbReference type="PROSITE" id="PS50109"/>
    </source>
</evidence>
<keyword evidence="7" id="KW-0067">ATP-binding</keyword>
<dbReference type="InterPro" id="IPR036890">
    <property type="entry name" value="HATPase_C_sf"/>
</dbReference>
<dbReference type="RefSeq" id="WP_123175945.1">
    <property type="nucleotide sequence ID" value="NZ_QWDD01000001.1"/>
</dbReference>
<accession>A0A3M9XNU3</accession>
<dbReference type="PANTHER" id="PTHR41523:SF8">
    <property type="entry name" value="ETHYLENE RESPONSE SENSOR PROTEIN"/>
    <property type="match status" value="1"/>
</dbReference>
<feature type="region of interest" description="Disordered" evidence="8">
    <location>
        <begin position="1"/>
        <end position="27"/>
    </location>
</feature>
<dbReference type="SUPFAM" id="SSF55874">
    <property type="entry name" value="ATPase domain of HSP90 chaperone/DNA topoisomerase II/histidine kinase"/>
    <property type="match status" value="1"/>
</dbReference>
<dbReference type="SMART" id="SM00387">
    <property type="entry name" value="HATPase_c"/>
    <property type="match status" value="1"/>
</dbReference>
<name>A0A3M9XNU3_9HYPH</name>
<evidence type="ECO:0000256" key="2">
    <source>
        <dbReference type="ARBA" id="ARBA00012438"/>
    </source>
</evidence>
<feature type="domain" description="Histidine kinase" evidence="9">
    <location>
        <begin position="208"/>
        <end position="399"/>
    </location>
</feature>
<dbReference type="Pfam" id="PF01590">
    <property type="entry name" value="GAF"/>
    <property type="match status" value="1"/>
</dbReference>
<evidence type="ECO:0000256" key="6">
    <source>
        <dbReference type="ARBA" id="ARBA00022777"/>
    </source>
</evidence>
<dbReference type="OrthoDB" id="9767435at2"/>
<dbReference type="InterPro" id="IPR003594">
    <property type="entry name" value="HATPase_dom"/>
</dbReference>
<dbReference type="SUPFAM" id="SSF55781">
    <property type="entry name" value="GAF domain-like"/>
    <property type="match status" value="1"/>
</dbReference>
<keyword evidence="3" id="KW-0597">Phosphoprotein</keyword>
<keyword evidence="4" id="KW-0808">Transferase</keyword>
<evidence type="ECO:0000313" key="10">
    <source>
        <dbReference type="EMBL" id="RNJ49987.1"/>
    </source>
</evidence>
<evidence type="ECO:0000256" key="7">
    <source>
        <dbReference type="ARBA" id="ARBA00022840"/>
    </source>
</evidence>
<dbReference type="Gene3D" id="3.30.450.40">
    <property type="match status" value="1"/>
</dbReference>
<comment type="caution">
    <text evidence="10">The sequence shown here is derived from an EMBL/GenBank/DDBJ whole genome shotgun (WGS) entry which is preliminary data.</text>
</comment>
<evidence type="ECO:0000256" key="3">
    <source>
        <dbReference type="ARBA" id="ARBA00022553"/>
    </source>
</evidence>
<keyword evidence="6" id="KW-0418">Kinase</keyword>
<dbReference type="PRINTS" id="PR00344">
    <property type="entry name" value="BCTRLSENSOR"/>
</dbReference>
<dbReference type="Gene3D" id="3.30.565.10">
    <property type="entry name" value="Histidine kinase-like ATPase, C-terminal domain"/>
    <property type="match status" value="1"/>
</dbReference>
<dbReference type="Pfam" id="PF02518">
    <property type="entry name" value="HATPase_c"/>
    <property type="match status" value="1"/>
</dbReference>
<dbReference type="GO" id="GO:0005524">
    <property type="term" value="F:ATP binding"/>
    <property type="evidence" value="ECO:0007669"/>
    <property type="project" value="UniProtKB-KW"/>
</dbReference>